<feature type="transmembrane region" description="Helical" evidence="1">
    <location>
        <begin position="76"/>
        <end position="100"/>
    </location>
</feature>
<proteinExistence type="predicted"/>
<reference evidence="2 3" key="1">
    <citation type="submission" date="2018-11" db="EMBL/GenBank/DDBJ databases">
        <authorList>
            <consortium name="Pathogen Informatics"/>
        </authorList>
    </citation>
    <scope>NUCLEOTIDE SEQUENCE [LARGE SCALE GENOMIC DNA]</scope>
</reference>
<keyword evidence="1" id="KW-0472">Membrane</keyword>
<sequence>MDVKTVNGGYTFTLPGILKLVTALLAFVNMIIIAAALNTEYAEYGYLLFVSIFVWQMCLLLYARHVYDINGKNMDIFEAVALSFCIVFGAIAFIMSAVYASPGGRGSNKKALIAITVRSAFYWPYKVSVSTRYLRRI</sequence>
<accession>A0A3P6QMP0</accession>
<feature type="transmembrane region" description="Helical" evidence="1">
    <location>
        <begin position="12"/>
        <end position="37"/>
    </location>
</feature>
<keyword evidence="1" id="KW-1133">Transmembrane helix</keyword>
<protein>
    <recommendedName>
        <fullName evidence="4">MARVEL domain-containing protein</fullName>
    </recommendedName>
</protein>
<evidence type="ECO:0000313" key="2">
    <source>
        <dbReference type="EMBL" id="VDK31558.1"/>
    </source>
</evidence>
<evidence type="ECO:0000256" key="1">
    <source>
        <dbReference type="SAM" id="Phobius"/>
    </source>
</evidence>
<keyword evidence="3" id="KW-1185">Reference proteome</keyword>
<dbReference type="AlphaFoldDB" id="A0A3P6QMP0"/>
<name>A0A3P6QMP0_DIBLA</name>
<evidence type="ECO:0008006" key="4">
    <source>
        <dbReference type="Google" id="ProtNLM"/>
    </source>
</evidence>
<keyword evidence="1" id="KW-0812">Transmembrane</keyword>
<evidence type="ECO:0000313" key="3">
    <source>
        <dbReference type="Proteomes" id="UP000281553"/>
    </source>
</evidence>
<organism evidence="2 3">
    <name type="scientific">Dibothriocephalus latus</name>
    <name type="common">Fish tapeworm</name>
    <name type="synonym">Diphyllobothrium latum</name>
    <dbReference type="NCBI Taxonomy" id="60516"/>
    <lineage>
        <taxon>Eukaryota</taxon>
        <taxon>Metazoa</taxon>
        <taxon>Spiralia</taxon>
        <taxon>Lophotrochozoa</taxon>
        <taxon>Platyhelminthes</taxon>
        <taxon>Cestoda</taxon>
        <taxon>Eucestoda</taxon>
        <taxon>Diphyllobothriidea</taxon>
        <taxon>Diphyllobothriidae</taxon>
        <taxon>Dibothriocephalus</taxon>
    </lineage>
</organism>
<dbReference type="Proteomes" id="UP000281553">
    <property type="component" value="Unassembled WGS sequence"/>
</dbReference>
<gene>
    <name evidence="2" type="ORF">DILT_LOCUS348</name>
</gene>
<dbReference type="EMBL" id="UYRU01001378">
    <property type="protein sequence ID" value="VDK31558.1"/>
    <property type="molecule type" value="Genomic_DNA"/>
</dbReference>
<feature type="transmembrane region" description="Helical" evidence="1">
    <location>
        <begin position="44"/>
        <end position="64"/>
    </location>
</feature>